<proteinExistence type="inferred from homology"/>
<dbReference type="PANTHER" id="PTHR13789:SF314">
    <property type="entry name" value="FAD-BINDING DOMAIN-CONTAINING PROTEIN"/>
    <property type="match status" value="1"/>
</dbReference>
<feature type="domain" description="FAD-binding" evidence="6">
    <location>
        <begin position="11"/>
        <end position="208"/>
    </location>
</feature>
<evidence type="ECO:0000259" key="6">
    <source>
        <dbReference type="Pfam" id="PF01494"/>
    </source>
</evidence>
<sequence length="510" mass="56564">MSPNNTSRKPRVAIVGGAIGGCLTALALRDIASTIVVIERAANLSEMDLDLGGGGITLFTNSVDLLSRSDLVQPGGLTAESLRVPSNAQTIVLREWYSGKETNRIEAPGEHWSLHRRTFITKLYELVEQQGRSEGDHNAQVEFIWNVNVRPEDVDTLAGTVKVGNERVVKADIIVGADGVKSAVRRAILRASGFGTPKSVPIGFSVIRFNQPDSCLSQETRRLMNLQDCSKPSQGERFQGEQIAVVHGPFMRSVHYRIRDDGLLNSVVYIPDDIVLRDRPGLGRSWRSQVDGEFMNSLVDKHYAPMLPGMADMYRQADGAGVWQLRSMPALPTWSHGKAIIIGDAAHPMAPFQGSGTSMVIEDIEALRLLLKQSLAGPPAMDEAIRNTFDSVYKVRFLRASIVQTISDRTPFQRDVLDQKQRASLEMEGNPNNMGSLILNEDGMPLHEAYSKARKRVEEAVEAERLDLDSPIIVQWAMVYTNADEWQKSKESLILDDEHDLWRKDGPSRT</sequence>
<dbReference type="PRINTS" id="PR00420">
    <property type="entry name" value="RNGMNOXGNASE"/>
</dbReference>
<dbReference type="GO" id="GO:0004497">
    <property type="term" value="F:monooxygenase activity"/>
    <property type="evidence" value="ECO:0007669"/>
    <property type="project" value="UniProtKB-KW"/>
</dbReference>
<keyword evidence="2" id="KW-0285">Flavoprotein</keyword>
<dbReference type="EMBL" id="KZ819634">
    <property type="protein sequence ID" value="PWN93500.1"/>
    <property type="molecule type" value="Genomic_DNA"/>
</dbReference>
<evidence type="ECO:0000256" key="3">
    <source>
        <dbReference type="ARBA" id="ARBA00022827"/>
    </source>
</evidence>
<keyword evidence="3" id="KW-0274">FAD</keyword>
<evidence type="ECO:0000313" key="8">
    <source>
        <dbReference type="Proteomes" id="UP000245768"/>
    </source>
</evidence>
<evidence type="ECO:0000256" key="4">
    <source>
        <dbReference type="ARBA" id="ARBA00023002"/>
    </source>
</evidence>
<dbReference type="AlphaFoldDB" id="A0A316YVA6"/>
<evidence type="ECO:0000256" key="5">
    <source>
        <dbReference type="ARBA" id="ARBA00023033"/>
    </source>
</evidence>
<dbReference type="GO" id="GO:0071949">
    <property type="term" value="F:FAD binding"/>
    <property type="evidence" value="ECO:0007669"/>
    <property type="project" value="InterPro"/>
</dbReference>
<keyword evidence="5" id="KW-0503">Monooxygenase</keyword>
<accession>A0A316YVA6</accession>
<dbReference type="RefSeq" id="XP_025380698.1">
    <property type="nucleotide sequence ID" value="XM_025523822.1"/>
</dbReference>
<evidence type="ECO:0000256" key="2">
    <source>
        <dbReference type="ARBA" id="ARBA00022630"/>
    </source>
</evidence>
<dbReference type="Gene3D" id="3.50.50.60">
    <property type="entry name" value="FAD/NAD(P)-binding domain"/>
    <property type="match status" value="1"/>
</dbReference>
<evidence type="ECO:0000256" key="1">
    <source>
        <dbReference type="ARBA" id="ARBA00007992"/>
    </source>
</evidence>
<dbReference type="STRING" id="215250.A0A316YVA6"/>
<reference evidence="7 8" key="1">
    <citation type="journal article" date="2018" name="Mol. Biol. Evol.">
        <title>Broad Genomic Sampling Reveals a Smut Pathogenic Ancestry of the Fungal Clade Ustilaginomycotina.</title>
        <authorList>
            <person name="Kijpornyongpan T."/>
            <person name="Mondo S.J."/>
            <person name="Barry K."/>
            <person name="Sandor L."/>
            <person name="Lee J."/>
            <person name="Lipzen A."/>
            <person name="Pangilinan J."/>
            <person name="LaButti K."/>
            <person name="Hainaut M."/>
            <person name="Henrissat B."/>
            <person name="Grigoriev I.V."/>
            <person name="Spatafora J.W."/>
            <person name="Aime M.C."/>
        </authorList>
    </citation>
    <scope>NUCLEOTIDE SEQUENCE [LARGE SCALE GENOMIC DNA]</scope>
    <source>
        <strain evidence="7 8">MCA 4198</strain>
    </source>
</reference>
<dbReference type="InterPro" id="IPR050493">
    <property type="entry name" value="FAD-dep_Monooxygenase_BioMet"/>
</dbReference>
<protein>
    <submittedName>
        <fullName evidence="7">FAD/NAD(P)-binding domain-containing protein</fullName>
    </submittedName>
</protein>
<keyword evidence="4" id="KW-0560">Oxidoreductase</keyword>
<dbReference type="GeneID" id="37045738"/>
<comment type="similarity">
    <text evidence="1">Belongs to the paxM FAD-dependent monooxygenase family.</text>
</comment>
<dbReference type="OrthoDB" id="9993796at2759"/>
<name>A0A316YVA6_9BASI</name>
<evidence type="ECO:0000313" key="7">
    <source>
        <dbReference type="EMBL" id="PWN93500.1"/>
    </source>
</evidence>
<keyword evidence="8" id="KW-1185">Reference proteome</keyword>
<organism evidence="7 8">
    <name type="scientific">Acaromyces ingoldii</name>
    <dbReference type="NCBI Taxonomy" id="215250"/>
    <lineage>
        <taxon>Eukaryota</taxon>
        <taxon>Fungi</taxon>
        <taxon>Dikarya</taxon>
        <taxon>Basidiomycota</taxon>
        <taxon>Ustilaginomycotina</taxon>
        <taxon>Exobasidiomycetes</taxon>
        <taxon>Exobasidiales</taxon>
        <taxon>Cryptobasidiaceae</taxon>
        <taxon>Acaromyces</taxon>
    </lineage>
</organism>
<dbReference type="Pfam" id="PF01494">
    <property type="entry name" value="FAD_binding_3"/>
    <property type="match status" value="1"/>
</dbReference>
<dbReference type="PANTHER" id="PTHR13789">
    <property type="entry name" value="MONOOXYGENASE"/>
    <property type="match status" value="1"/>
</dbReference>
<gene>
    <name evidence="7" type="ORF">FA10DRAFT_283143</name>
</gene>
<dbReference type="InterPro" id="IPR036188">
    <property type="entry name" value="FAD/NAD-bd_sf"/>
</dbReference>
<dbReference type="SUPFAM" id="SSF51905">
    <property type="entry name" value="FAD/NAD(P)-binding domain"/>
    <property type="match status" value="1"/>
</dbReference>
<dbReference type="Proteomes" id="UP000245768">
    <property type="component" value="Unassembled WGS sequence"/>
</dbReference>
<dbReference type="InterPro" id="IPR002938">
    <property type="entry name" value="FAD-bd"/>
</dbReference>
<dbReference type="InParanoid" id="A0A316YVA6"/>